<feature type="non-terminal residue" evidence="2">
    <location>
        <position position="148"/>
    </location>
</feature>
<keyword evidence="1" id="KW-0472">Membrane</keyword>
<protein>
    <submittedName>
        <fullName evidence="2">Uncharacterized protein</fullName>
    </submittedName>
</protein>
<feature type="transmembrane region" description="Helical" evidence="1">
    <location>
        <begin position="118"/>
        <end position="139"/>
    </location>
</feature>
<sequence>MIRNKEGESCSLCRMLRRSFLLVAVSAVIPIVGFTALIMSMDLGEMELTYKNVRSALVESVAGLLHVQLFLATAVLIAGMMRKRRLMNYRKWYLVCHVAIMTLSFLLSLGLTLVNDSYALFCVTVLVAALYFYVVHRLLTVLRFKMAM</sequence>
<organism evidence="2 3">
    <name type="scientific">Iphiclides podalirius</name>
    <name type="common">scarce swallowtail</name>
    <dbReference type="NCBI Taxonomy" id="110791"/>
    <lineage>
        <taxon>Eukaryota</taxon>
        <taxon>Metazoa</taxon>
        <taxon>Ecdysozoa</taxon>
        <taxon>Arthropoda</taxon>
        <taxon>Hexapoda</taxon>
        <taxon>Insecta</taxon>
        <taxon>Pterygota</taxon>
        <taxon>Neoptera</taxon>
        <taxon>Endopterygota</taxon>
        <taxon>Lepidoptera</taxon>
        <taxon>Glossata</taxon>
        <taxon>Ditrysia</taxon>
        <taxon>Papilionoidea</taxon>
        <taxon>Papilionidae</taxon>
        <taxon>Papilioninae</taxon>
        <taxon>Iphiclides</taxon>
    </lineage>
</organism>
<accession>A0ABN8IB02</accession>
<dbReference type="Proteomes" id="UP000837857">
    <property type="component" value="Chromosome 2"/>
</dbReference>
<feature type="transmembrane region" description="Helical" evidence="1">
    <location>
        <begin position="61"/>
        <end position="80"/>
    </location>
</feature>
<gene>
    <name evidence="2" type="ORF">IPOD504_LOCUS7164</name>
</gene>
<dbReference type="EMBL" id="OW152814">
    <property type="protein sequence ID" value="CAH2050000.1"/>
    <property type="molecule type" value="Genomic_DNA"/>
</dbReference>
<keyword evidence="3" id="KW-1185">Reference proteome</keyword>
<feature type="transmembrane region" description="Helical" evidence="1">
    <location>
        <begin position="92"/>
        <end position="112"/>
    </location>
</feature>
<name>A0ABN8IB02_9NEOP</name>
<evidence type="ECO:0000313" key="3">
    <source>
        <dbReference type="Proteomes" id="UP000837857"/>
    </source>
</evidence>
<evidence type="ECO:0000313" key="2">
    <source>
        <dbReference type="EMBL" id="CAH2050000.1"/>
    </source>
</evidence>
<proteinExistence type="predicted"/>
<keyword evidence="1" id="KW-0812">Transmembrane</keyword>
<feature type="transmembrane region" description="Helical" evidence="1">
    <location>
        <begin position="20"/>
        <end position="41"/>
    </location>
</feature>
<reference evidence="2" key="1">
    <citation type="submission" date="2022-03" db="EMBL/GenBank/DDBJ databases">
        <authorList>
            <person name="Martin H S."/>
        </authorList>
    </citation>
    <scope>NUCLEOTIDE SEQUENCE</scope>
</reference>
<keyword evidence="1" id="KW-1133">Transmembrane helix</keyword>
<evidence type="ECO:0000256" key="1">
    <source>
        <dbReference type="SAM" id="Phobius"/>
    </source>
</evidence>